<feature type="domain" description="Rv2175c C-terminal" evidence="1">
    <location>
        <begin position="68"/>
        <end position="121"/>
    </location>
</feature>
<dbReference type="AlphaFoldDB" id="A0AAU7V9G4"/>
<accession>A0AAU7V9G4</accession>
<dbReference type="GO" id="GO:0003677">
    <property type="term" value="F:DNA binding"/>
    <property type="evidence" value="ECO:0007669"/>
    <property type="project" value="UniProtKB-KW"/>
</dbReference>
<dbReference type="Pfam" id="PF21531">
    <property type="entry name" value="Rv2175c_wHTH"/>
    <property type="match status" value="1"/>
</dbReference>
<name>A0AAU7V9G4_9ACTO</name>
<evidence type="ECO:0000259" key="1">
    <source>
        <dbReference type="Pfam" id="PF18367"/>
    </source>
</evidence>
<dbReference type="Pfam" id="PF18367">
    <property type="entry name" value="Rv2175c_C"/>
    <property type="match status" value="1"/>
</dbReference>
<reference evidence="3" key="1">
    <citation type="submission" date="2023-11" db="EMBL/GenBank/DDBJ databases">
        <title>Scrofimicrobium hongkongense sp. nov., isolated from a patient with peritonitis.</title>
        <authorList>
            <person name="Lao H.Y."/>
            <person name="Wong A.Y.P."/>
            <person name="Ng T.L."/>
            <person name="Wong R.Y.L."/>
            <person name="Yau M.C.Y."/>
            <person name="Lam J.Y.W."/>
            <person name="Siu G.K.H."/>
        </authorList>
    </citation>
    <scope>NUCLEOTIDE SEQUENCE</scope>
    <source>
        <strain evidence="3">R131</strain>
    </source>
</reference>
<dbReference type="KEGG" id="sapp:SAC06_04990"/>
<protein>
    <submittedName>
        <fullName evidence="3">Rv2175c family DNA-binding protein</fullName>
    </submittedName>
</protein>
<dbReference type="InterPro" id="IPR041098">
    <property type="entry name" value="Rv2175c_C"/>
</dbReference>
<feature type="domain" description="DNA-binding protein Rv2175c wHTH" evidence="2">
    <location>
        <begin position="9"/>
        <end position="52"/>
    </location>
</feature>
<dbReference type="InterPro" id="IPR048576">
    <property type="entry name" value="Rv2175c_wHTH"/>
</dbReference>
<organism evidence="3">
    <name type="scientific">Scrofimicrobium appendicitidis</name>
    <dbReference type="NCBI Taxonomy" id="3079930"/>
    <lineage>
        <taxon>Bacteria</taxon>
        <taxon>Bacillati</taxon>
        <taxon>Actinomycetota</taxon>
        <taxon>Actinomycetes</taxon>
        <taxon>Actinomycetales</taxon>
        <taxon>Actinomycetaceae</taxon>
        <taxon>Scrofimicrobium</taxon>
    </lineage>
</organism>
<keyword evidence="3" id="KW-0238">DNA-binding</keyword>
<dbReference type="RefSeq" id="WP_350259112.1">
    <property type="nucleotide sequence ID" value="NZ_CP138335.1"/>
</dbReference>
<gene>
    <name evidence="3" type="ORF">SAC06_04990</name>
</gene>
<sequence length="121" mass="13710">MYVDELIGDLLTTQEAADLLGAYRTRVNQYSRENRLVIIQRDDRAYVPAGLLEELPEPVDSATHQPLENLRGTITLLRDSEFSAEEIAEWLWTPDEELGTTPIAALREGRHHQVNRIASAL</sequence>
<evidence type="ECO:0000259" key="2">
    <source>
        <dbReference type="Pfam" id="PF21531"/>
    </source>
</evidence>
<dbReference type="EMBL" id="CP138335">
    <property type="protein sequence ID" value="XBW08912.1"/>
    <property type="molecule type" value="Genomic_DNA"/>
</dbReference>
<proteinExistence type="predicted"/>
<evidence type="ECO:0000313" key="3">
    <source>
        <dbReference type="EMBL" id="XBW08912.1"/>
    </source>
</evidence>